<sequence length="30" mass="3512">MGQRIKKFLISDFPKRLFYNNFVTGSFSLG</sequence>
<dbReference type="AlphaFoldDB" id="A0A9Q0RZR0"/>
<name>A0A9Q0RZR0_9DIPT</name>
<accession>A0A9Q0RZR0</accession>
<evidence type="ECO:0000313" key="1">
    <source>
        <dbReference type="EMBL" id="KAJ6638491.1"/>
    </source>
</evidence>
<gene>
    <name evidence="1" type="ORF">Bhyg_11226</name>
</gene>
<proteinExistence type="predicted"/>
<comment type="caution">
    <text evidence="1">The sequence shown here is derived from an EMBL/GenBank/DDBJ whole genome shotgun (WGS) entry which is preliminary data.</text>
</comment>
<dbReference type="Proteomes" id="UP001151699">
    <property type="component" value="Chromosome X"/>
</dbReference>
<organism evidence="1 2">
    <name type="scientific">Pseudolycoriella hygida</name>
    <dbReference type="NCBI Taxonomy" id="35572"/>
    <lineage>
        <taxon>Eukaryota</taxon>
        <taxon>Metazoa</taxon>
        <taxon>Ecdysozoa</taxon>
        <taxon>Arthropoda</taxon>
        <taxon>Hexapoda</taxon>
        <taxon>Insecta</taxon>
        <taxon>Pterygota</taxon>
        <taxon>Neoptera</taxon>
        <taxon>Endopterygota</taxon>
        <taxon>Diptera</taxon>
        <taxon>Nematocera</taxon>
        <taxon>Sciaroidea</taxon>
        <taxon>Sciaridae</taxon>
        <taxon>Pseudolycoriella</taxon>
    </lineage>
</organism>
<keyword evidence="2" id="KW-1185">Reference proteome</keyword>
<reference evidence="1" key="1">
    <citation type="submission" date="2022-07" db="EMBL/GenBank/DDBJ databases">
        <authorList>
            <person name="Trinca V."/>
            <person name="Uliana J.V.C."/>
            <person name="Torres T.T."/>
            <person name="Ward R.J."/>
            <person name="Monesi N."/>
        </authorList>
    </citation>
    <scope>NUCLEOTIDE SEQUENCE</scope>
    <source>
        <strain evidence="1">HSMRA1968</strain>
        <tissue evidence="1">Whole embryos</tissue>
    </source>
</reference>
<protein>
    <submittedName>
        <fullName evidence="1">Uncharacterized protein</fullName>
    </submittedName>
</protein>
<evidence type="ECO:0000313" key="2">
    <source>
        <dbReference type="Proteomes" id="UP001151699"/>
    </source>
</evidence>
<dbReference type="EMBL" id="WJQU01000003">
    <property type="protein sequence ID" value="KAJ6638491.1"/>
    <property type="molecule type" value="Genomic_DNA"/>
</dbReference>